<dbReference type="GO" id="GO:0005732">
    <property type="term" value="C:sno(s)RNA-containing ribonucleoprotein complex"/>
    <property type="evidence" value="ECO:0007669"/>
    <property type="project" value="InterPro"/>
</dbReference>
<keyword evidence="9" id="KW-1185">Reference proteome</keyword>
<organism evidence="8 9">
    <name type="scientific">Babesia divergens</name>
    <dbReference type="NCBI Taxonomy" id="32595"/>
    <lineage>
        <taxon>Eukaryota</taxon>
        <taxon>Sar</taxon>
        <taxon>Alveolata</taxon>
        <taxon>Apicomplexa</taxon>
        <taxon>Aconoidasida</taxon>
        <taxon>Piroplasmida</taxon>
        <taxon>Babesiidae</taxon>
        <taxon>Babesia</taxon>
    </lineage>
</organism>
<keyword evidence="2" id="KW-0690">Ribosome biogenesis</keyword>
<feature type="region of interest" description="Disordered" evidence="7">
    <location>
        <begin position="636"/>
        <end position="669"/>
    </location>
</feature>
<feature type="compositionally biased region" description="Basic and acidic residues" evidence="7">
    <location>
        <begin position="636"/>
        <end position="648"/>
    </location>
</feature>
<keyword evidence="5 8" id="KW-0687">Ribonucleoprotein</keyword>
<evidence type="ECO:0000256" key="6">
    <source>
        <dbReference type="ARBA" id="ARBA00029455"/>
    </source>
</evidence>
<dbReference type="Pfam" id="PF04006">
    <property type="entry name" value="Mpp10"/>
    <property type="match status" value="1"/>
</dbReference>
<feature type="compositionally biased region" description="Acidic residues" evidence="7">
    <location>
        <begin position="341"/>
        <end position="363"/>
    </location>
</feature>
<reference evidence="8" key="1">
    <citation type="journal article" date="2014" name="Nucleic Acids Res.">
        <title>The evolutionary dynamics of variant antigen genes in Babesia reveal a history of genomic innovation underlying host-parasite interaction.</title>
        <authorList>
            <person name="Jackson A.P."/>
            <person name="Otto T.D."/>
            <person name="Darby A."/>
            <person name="Ramaprasad A."/>
            <person name="Xia D."/>
            <person name="Echaide I.E."/>
            <person name="Farber M."/>
            <person name="Gahlot S."/>
            <person name="Gamble J."/>
            <person name="Gupta D."/>
            <person name="Gupta Y."/>
            <person name="Jackson L."/>
            <person name="Malandrin L."/>
            <person name="Malas T.B."/>
            <person name="Moussa E."/>
            <person name="Nair M."/>
            <person name="Reid A.J."/>
            <person name="Sanders M."/>
            <person name="Sharma J."/>
            <person name="Tracey A."/>
            <person name="Quail M.A."/>
            <person name="Weir W."/>
            <person name="Wastling J.M."/>
            <person name="Hall N."/>
            <person name="Willadsen P."/>
            <person name="Lingelbach K."/>
            <person name="Shiels B."/>
            <person name="Tait A."/>
            <person name="Berriman M."/>
            <person name="Allred D.R."/>
            <person name="Pain A."/>
        </authorList>
    </citation>
    <scope>NUCLEOTIDE SEQUENCE</scope>
    <source>
        <strain evidence="8">1802A</strain>
    </source>
</reference>
<sequence length="680" mass="77924">MKEAHSSESQTIQANQSMGATVSADSLLKEPWQFWNQKDQCEALLRINLLDSFKGAVELRRRKTYIQEEINKKRSRRSAAVKRALTASRRDANQLRESAAPLGLDDLWTYLEGEIASNIEPLKGRLDSLLTSQPDHILKQQYQVTEQQRGRASNVTTDIDTVEGHAGKTHKTKRPHGEDINGSAVDEFDDGEYPSDEDDDQDGTDMDGEDQSYDGTIDNDEDESDSERELPDVDGESKTKRGSKGINDRFFNMDDMEEFADRDFENEADEFNYFESMGEESDGSKAAVDMMYGDFFDDPDGAEKDSETDDEDEALHCSRDLEGLDEDEREMELLLQKVENYDDSDEDEDNRDDSELMDFEQLDNLDKVKPDERQDNEASPHEADDEISRVEKSLISQKHWSLMGEATGRKRPRNSLLDLDIELPQNSSFIHVDKGEVEAEDEHDDDTMGQEEHQDVPIEIIIQQRIKAEVFDNVERKIPIEDQLEAIERLKQKRNKMDRDTNEIDFNKSKMGLGDVYAKRYQEMFMATDQLDDHKKKLAEDFAKLMYKLDSLCNYSIVPKRVSEAEKNKGVSSITVEAPINVVTASRHSELVDEKMEGNKVTRNAKKRKFTNKLKGLLKSGKATLEDINRIKKKAMERNRQKIEDARSIKATGQTKEQGLQEKKRSNRRVNIAELMSTHN</sequence>
<feature type="region of interest" description="Disordered" evidence="7">
    <location>
        <begin position="143"/>
        <end position="251"/>
    </location>
</feature>
<dbReference type="Proteomes" id="UP001195914">
    <property type="component" value="Unassembled WGS sequence"/>
</dbReference>
<accession>A0AAD9GFS1</accession>
<dbReference type="PANTHER" id="PTHR17039:SF0">
    <property type="entry name" value="U3 SMALL NUCLEOLAR RIBONUCLEOPROTEIN PROTEIN MPP10"/>
    <property type="match status" value="1"/>
</dbReference>
<feature type="compositionally biased region" description="Acidic residues" evidence="7">
    <location>
        <begin position="295"/>
        <end position="313"/>
    </location>
</feature>
<comment type="subcellular location">
    <subcellularLocation>
        <location evidence="1">Nucleus</location>
        <location evidence="1">Nucleolus</location>
    </subcellularLocation>
</comment>
<evidence type="ECO:0000256" key="1">
    <source>
        <dbReference type="ARBA" id="ARBA00004604"/>
    </source>
</evidence>
<dbReference type="GO" id="GO:0032040">
    <property type="term" value="C:small-subunit processome"/>
    <property type="evidence" value="ECO:0007669"/>
    <property type="project" value="TreeGrafter"/>
</dbReference>
<proteinExistence type="inferred from homology"/>
<gene>
    <name evidence="8" type="ORF">X943_003593</name>
</gene>
<reference evidence="8" key="2">
    <citation type="submission" date="2021-05" db="EMBL/GenBank/DDBJ databases">
        <authorList>
            <person name="Pain A."/>
        </authorList>
    </citation>
    <scope>NUCLEOTIDE SEQUENCE</scope>
    <source>
        <strain evidence="8">1802A</strain>
    </source>
</reference>
<evidence type="ECO:0000256" key="7">
    <source>
        <dbReference type="SAM" id="MobiDB-lite"/>
    </source>
</evidence>
<comment type="similarity">
    <text evidence="6">Belongs to the MPP10 family.</text>
</comment>
<evidence type="ECO:0000256" key="5">
    <source>
        <dbReference type="ARBA" id="ARBA00023274"/>
    </source>
</evidence>
<dbReference type="GO" id="GO:0034457">
    <property type="term" value="C:Mpp10 complex"/>
    <property type="evidence" value="ECO:0007669"/>
    <property type="project" value="InterPro"/>
</dbReference>
<keyword evidence="4" id="KW-0539">Nucleus</keyword>
<feature type="region of interest" description="Disordered" evidence="7">
    <location>
        <begin position="291"/>
        <end position="389"/>
    </location>
</feature>
<evidence type="ECO:0000313" key="9">
    <source>
        <dbReference type="Proteomes" id="UP001195914"/>
    </source>
</evidence>
<feature type="compositionally biased region" description="Basic and acidic residues" evidence="7">
    <location>
        <begin position="364"/>
        <end position="389"/>
    </location>
</feature>
<evidence type="ECO:0000256" key="2">
    <source>
        <dbReference type="ARBA" id="ARBA00022517"/>
    </source>
</evidence>
<feature type="compositionally biased region" description="Polar residues" evidence="7">
    <location>
        <begin position="143"/>
        <end position="159"/>
    </location>
</feature>
<feature type="compositionally biased region" description="Basic and acidic residues" evidence="7">
    <location>
        <begin position="227"/>
        <end position="239"/>
    </location>
</feature>
<dbReference type="AlphaFoldDB" id="A0AAD9GFS1"/>
<comment type="caution">
    <text evidence="8">The sequence shown here is derived from an EMBL/GenBank/DDBJ whole genome shotgun (WGS) entry which is preliminary data.</text>
</comment>
<dbReference type="PANTHER" id="PTHR17039">
    <property type="entry name" value="U3 SMALL NUCLEOLAR RIBONUCLEOPROTEIN PROTEIN MPP10"/>
    <property type="match status" value="1"/>
</dbReference>
<evidence type="ECO:0000256" key="4">
    <source>
        <dbReference type="ARBA" id="ARBA00023242"/>
    </source>
</evidence>
<evidence type="ECO:0000313" key="8">
    <source>
        <dbReference type="EMBL" id="KAK1937646.1"/>
    </source>
</evidence>
<keyword evidence="3" id="KW-0698">rRNA processing</keyword>
<dbReference type="InterPro" id="IPR012173">
    <property type="entry name" value="Mpp10"/>
</dbReference>
<protein>
    <submittedName>
        <fullName evidence="8">U3 small nucleolar ribonucleoprotein</fullName>
    </submittedName>
</protein>
<dbReference type="GO" id="GO:0006364">
    <property type="term" value="P:rRNA processing"/>
    <property type="evidence" value="ECO:0007669"/>
    <property type="project" value="UniProtKB-KW"/>
</dbReference>
<feature type="compositionally biased region" description="Acidic residues" evidence="7">
    <location>
        <begin position="186"/>
        <end position="226"/>
    </location>
</feature>
<dbReference type="EMBL" id="JAHBMH010000033">
    <property type="protein sequence ID" value="KAK1937646.1"/>
    <property type="molecule type" value="Genomic_DNA"/>
</dbReference>
<name>A0AAD9GFS1_BABDI</name>
<evidence type="ECO:0000256" key="3">
    <source>
        <dbReference type="ARBA" id="ARBA00022552"/>
    </source>
</evidence>